<dbReference type="Proteomes" id="UP000016587">
    <property type="component" value="Chromosome"/>
</dbReference>
<evidence type="ECO:0000313" key="5">
    <source>
        <dbReference type="Proteomes" id="UP000016587"/>
    </source>
</evidence>
<dbReference type="EMBL" id="CP006585">
    <property type="protein sequence ID" value="AGW14781.1"/>
    <property type="molecule type" value="Genomic_DNA"/>
</dbReference>
<keyword evidence="5" id="KW-1185">Reference proteome</keyword>
<dbReference type="OrthoDB" id="5637912at2"/>
<evidence type="ECO:0008006" key="6">
    <source>
        <dbReference type="Google" id="ProtNLM"/>
    </source>
</evidence>
<evidence type="ECO:0000256" key="2">
    <source>
        <dbReference type="ARBA" id="ARBA00022448"/>
    </source>
</evidence>
<dbReference type="InterPro" id="IPR002699">
    <property type="entry name" value="V_ATPase_D"/>
</dbReference>
<dbReference type="eggNOG" id="COG1394">
    <property type="taxonomic scope" value="Bacteria"/>
</dbReference>
<dbReference type="Gene3D" id="1.10.287.3240">
    <property type="match status" value="1"/>
</dbReference>
<name>T2GF76_MEGG1</name>
<organism evidence="4 5">
    <name type="scientific">Megalodesulfovibrio gigas (strain ATCC 19364 / DSM 1382 / NCIMB 9332 / VKM B-1759)</name>
    <name type="common">Desulfovibrio gigas</name>
    <dbReference type="NCBI Taxonomy" id="1121448"/>
    <lineage>
        <taxon>Bacteria</taxon>
        <taxon>Pseudomonadati</taxon>
        <taxon>Thermodesulfobacteriota</taxon>
        <taxon>Desulfovibrionia</taxon>
        <taxon>Desulfovibrionales</taxon>
        <taxon>Desulfovibrionaceae</taxon>
        <taxon>Megalodesulfovibrio</taxon>
    </lineage>
</organism>
<dbReference type="STRING" id="1121448.DGI_3063"/>
<accession>T2GF76</accession>
<dbReference type="RefSeq" id="WP_021761856.1">
    <property type="nucleotide sequence ID" value="NC_022444.1"/>
</dbReference>
<keyword evidence="3" id="KW-0406">Ion transport</keyword>
<evidence type="ECO:0000256" key="3">
    <source>
        <dbReference type="ARBA" id="ARBA00023065"/>
    </source>
</evidence>
<dbReference type="PATRIC" id="fig|1121448.10.peg.3023"/>
<evidence type="ECO:0000256" key="1">
    <source>
        <dbReference type="ARBA" id="ARBA00005850"/>
    </source>
</evidence>
<proteinExistence type="inferred from homology"/>
<dbReference type="GO" id="GO:0046961">
    <property type="term" value="F:proton-transporting ATPase activity, rotational mechanism"/>
    <property type="evidence" value="ECO:0007669"/>
    <property type="project" value="InterPro"/>
</dbReference>
<gene>
    <name evidence="4" type="ORF">DGI_3063</name>
</gene>
<dbReference type="AlphaFoldDB" id="T2GF76"/>
<dbReference type="HOGENOM" id="CLU_113661_0_0_7"/>
<protein>
    <recommendedName>
        <fullName evidence="6">V-type ATP synthase subunit D</fullName>
    </recommendedName>
</protein>
<dbReference type="Pfam" id="PF01813">
    <property type="entry name" value="ATP-synt_D"/>
    <property type="match status" value="1"/>
</dbReference>
<sequence length="205" mass="23264">MAAIKFTKQELKAQRDALARFTRFLPTLILKKQQLQAEIRRLSLALVEKRKALAAVEEGAANWLALFAEPFDMIPYMRVESLQVRQANVAGVSVEVLDEVAFIQTLPPLAPLAASPLWVDQGLETARRLAVLQLEIHFLHRQRQAVAEELRTTSQRVNLFEKVKIPEAKEHIRRIKIALGDLETAAVVRAKMAKGRQKERRRSTS</sequence>
<dbReference type="NCBIfam" id="TIGR00309">
    <property type="entry name" value="V_ATPase_subD"/>
    <property type="match status" value="1"/>
</dbReference>
<reference evidence="5" key="2">
    <citation type="submission" date="2013-07" db="EMBL/GenBank/DDBJ databases">
        <authorList>
            <person name="Morais-Silva F.O."/>
            <person name="Rezende A.M."/>
            <person name="Pimentel C."/>
            <person name="Resende D.M."/>
            <person name="Santos C.I."/>
            <person name="Clemente C."/>
            <person name="de Oliveira L.M."/>
            <person name="da Silva S.M."/>
            <person name="Costa D.A."/>
            <person name="Varela-Raposo A."/>
            <person name="Horacio E.C.A."/>
            <person name="Matos M."/>
            <person name="Flores O."/>
            <person name="Ruiz J.C."/>
            <person name="Rodrigues-Pousada C."/>
        </authorList>
    </citation>
    <scope>NUCLEOTIDE SEQUENCE [LARGE SCALE GENOMIC DNA]</scope>
    <source>
        <strain evidence="5">ATCC 19364 / DSM 1382 / NCIMB 9332 / VKM B-1759</strain>
    </source>
</reference>
<keyword evidence="2" id="KW-0813">Transport</keyword>
<dbReference type="NCBIfam" id="NF002565">
    <property type="entry name" value="PRK02195.1"/>
    <property type="match status" value="1"/>
</dbReference>
<evidence type="ECO:0000313" key="4">
    <source>
        <dbReference type="EMBL" id="AGW14781.1"/>
    </source>
</evidence>
<comment type="similarity">
    <text evidence="1">Belongs to the V-ATPase D subunit family.</text>
</comment>
<dbReference type="KEGG" id="dgg:DGI_3063"/>
<reference evidence="4 5" key="1">
    <citation type="journal article" date="2013" name="J. Bacteriol.">
        <title>Roles of HynAB and Ech, the only two hydrogenases found in the model sulfate reducer Desulfovibrio gigas.</title>
        <authorList>
            <person name="Morais-Silva F.O."/>
            <person name="Santos C.I."/>
            <person name="Rodrigues R."/>
            <person name="Pereira I.A."/>
            <person name="Rodrigues-Pousada C."/>
        </authorList>
    </citation>
    <scope>NUCLEOTIDE SEQUENCE [LARGE SCALE GENOMIC DNA]</scope>
    <source>
        <strain evidence="5">ATCC 19364 / DSM 1382 / NCIMB 9332 / VKM B-1759</strain>
    </source>
</reference>